<comment type="subcellular location">
    <subcellularLocation>
        <location evidence="1 14">Cell outer membrane</location>
        <topology evidence="1 14">Multi-pass membrane protein</topology>
    </subcellularLocation>
</comment>
<dbReference type="GO" id="GO:0015344">
    <property type="term" value="F:siderophore uptake transmembrane transporter activity"/>
    <property type="evidence" value="ECO:0007669"/>
    <property type="project" value="TreeGrafter"/>
</dbReference>
<dbReference type="InterPro" id="IPR036942">
    <property type="entry name" value="Beta-barrel_TonB_sf"/>
</dbReference>
<keyword evidence="13 14" id="KW-0998">Cell outer membrane</keyword>
<evidence type="ECO:0000313" key="20">
    <source>
        <dbReference type="Proteomes" id="UP000234845"/>
    </source>
</evidence>
<keyword evidence="11 14" id="KW-0472">Membrane</keyword>
<dbReference type="NCBIfam" id="TIGR01783">
    <property type="entry name" value="TonB-siderophor"/>
    <property type="match status" value="1"/>
</dbReference>
<evidence type="ECO:0000256" key="10">
    <source>
        <dbReference type="ARBA" id="ARBA00023077"/>
    </source>
</evidence>
<evidence type="ECO:0000256" key="5">
    <source>
        <dbReference type="ARBA" id="ARBA00022496"/>
    </source>
</evidence>
<dbReference type="Proteomes" id="UP000234845">
    <property type="component" value="Unassembled WGS sequence"/>
</dbReference>
<keyword evidence="20" id="KW-1185">Reference proteome</keyword>
<dbReference type="InterPro" id="IPR000531">
    <property type="entry name" value="Beta-barrel_TonB"/>
</dbReference>
<feature type="short sequence motif" description="TonB C-terminal box" evidence="15">
    <location>
        <begin position="671"/>
        <end position="688"/>
    </location>
</feature>
<protein>
    <submittedName>
        <fullName evidence="19">TonB-dependent siderophore receptor</fullName>
    </submittedName>
</protein>
<evidence type="ECO:0000313" key="19">
    <source>
        <dbReference type="EMBL" id="PLW82535.1"/>
    </source>
</evidence>
<comment type="similarity">
    <text evidence="2 14 16">Belongs to the TonB-dependent receptor family.</text>
</comment>
<evidence type="ECO:0000256" key="4">
    <source>
        <dbReference type="ARBA" id="ARBA00022452"/>
    </source>
</evidence>
<dbReference type="InterPro" id="IPR037066">
    <property type="entry name" value="Plug_dom_sf"/>
</dbReference>
<dbReference type="PANTHER" id="PTHR32552:SF74">
    <property type="entry name" value="HYDROXAMATE SIDEROPHORE RECEPTOR FHUE"/>
    <property type="match status" value="1"/>
</dbReference>
<evidence type="ECO:0000256" key="2">
    <source>
        <dbReference type="ARBA" id="ARBA00009810"/>
    </source>
</evidence>
<dbReference type="PANTHER" id="PTHR32552">
    <property type="entry name" value="FERRICHROME IRON RECEPTOR-RELATED"/>
    <property type="match status" value="1"/>
</dbReference>
<keyword evidence="9" id="KW-0406">Ion transport</keyword>
<dbReference type="InterPro" id="IPR012910">
    <property type="entry name" value="Plug_dom"/>
</dbReference>
<dbReference type="InterPro" id="IPR010917">
    <property type="entry name" value="TonB_rcpt_CS"/>
</dbReference>
<evidence type="ECO:0000256" key="3">
    <source>
        <dbReference type="ARBA" id="ARBA00022448"/>
    </source>
</evidence>
<evidence type="ECO:0000256" key="9">
    <source>
        <dbReference type="ARBA" id="ARBA00023065"/>
    </source>
</evidence>
<reference evidence="20" key="1">
    <citation type="submission" date="2017-11" db="EMBL/GenBank/DDBJ databases">
        <title>The draft genome sequence of Chromatocurvus sp. F02.</title>
        <authorList>
            <person name="Du Z.-J."/>
            <person name="Chang Y.-Q."/>
        </authorList>
    </citation>
    <scope>NUCLEOTIDE SEQUENCE [LARGE SCALE GENOMIC DNA]</scope>
    <source>
        <strain evidence="20">F02</strain>
    </source>
</reference>
<dbReference type="Gene3D" id="2.40.170.20">
    <property type="entry name" value="TonB-dependent receptor, beta-barrel domain"/>
    <property type="match status" value="1"/>
</dbReference>
<organism evidence="19 20">
    <name type="scientific">Kineobactrum sediminis</name>
    <dbReference type="NCBI Taxonomy" id="1905677"/>
    <lineage>
        <taxon>Bacteria</taxon>
        <taxon>Pseudomonadati</taxon>
        <taxon>Pseudomonadota</taxon>
        <taxon>Gammaproteobacteria</taxon>
        <taxon>Cellvibrionales</taxon>
        <taxon>Halieaceae</taxon>
        <taxon>Kineobactrum</taxon>
    </lineage>
</organism>
<dbReference type="AlphaFoldDB" id="A0A2N5Y2C3"/>
<dbReference type="InterPro" id="IPR010105">
    <property type="entry name" value="TonB_sidphr_rcpt"/>
</dbReference>
<evidence type="ECO:0000259" key="18">
    <source>
        <dbReference type="Pfam" id="PF07715"/>
    </source>
</evidence>
<sequence length="688" mass="75465">MAIAIASYPTLALAQSVDSDKKASVASASHMETVYVYGEQGKTDTATKLNLTLFETPQTVTAISRAQMDDFALNNISDLLNYTPGVTVEEVETDRTYYTARGFDIVNFQYDGVGVPFVSGLNLGQQDTAIYEKVEVVKGAAGLITGLANPSATINYVRKRPTDELQIGTRVSANEWNGVRLDGDISGALSANSRGRLVVAREDSESYLDRHEDQTDLMYGIVEVDLTERTLLTLGHSYNKSASDGVMWGALPLRYADGTPTDYDVSTSNAPDWTFADSTQNQTFVELEHQLTGQWLFNAIYTRNTGDFNSELFYVYGAPSREDETGLNGWASAYSREETQENYDLFVSGGFQLGGREHQVVVGYNHSDIQVDEASFTDPVGGFPVLGSDWAQGNTPRPDFVAHNPATDASDIELSQKALYVSARLNATDNLSLLLGARRTKLDQKGISYGGSADAEAEKTVPYYGVTYEIASDLMAYGSYSEVFKQQTWVNDQLRPLGAAEGDNTEIGLKKSFNNERAILTLALFQAQHSNLGEFVGRNSQGIAIYEPRDIDSQGYEVELSGELIEGLNISAGFTRVDLEDDNGEDIRPYVPSKLVKMSASYRVPALPALKLGGVLKWQDDITTSSGLAEQQAYTLLDLALHYELSPTLSLAVNLANVTDEKYLNSLYWDQAFYGAPRNVQASVAWRF</sequence>
<dbReference type="Pfam" id="PF00593">
    <property type="entry name" value="TonB_dep_Rec_b-barrel"/>
    <property type="match status" value="1"/>
</dbReference>
<name>A0A2N5Y2C3_9GAMM</name>
<keyword evidence="12 19" id="KW-0675">Receptor</keyword>
<dbReference type="FunFam" id="2.170.130.10:FF:000010">
    <property type="entry name" value="Ferripyoverdine receptor"/>
    <property type="match status" value="1"/>
</dbReference>
<evidence type="ECO:0000256" key="1">
    <source>
        <dbReference type="ARBA" id="ARBA00004571"/>
    </source>
</evidence>
<evidence type="ECO:0000256" key="12">
    <source>
        <dbReference type="ARBA" id="ARBA00023170"/>
    </source>
</evidence>
<dbReference type="SUPFAM" id="SSF56935">
    <property type="entry name" value="Porins"/>
    <property type="match status" value="1"/>
</dbReference>
<evidence type="ECO:0000256" key="6">
    <source>
        <dbReference type="ARBA" id="ARBA00022692"/>
    </source>
</evidence>
<evidence type="ECO:0000259" key="17">
    <source>
        <dbReference type="Pfam" id="PF00593"/>
    </source>
</evidence>
<dbReference type="OrthoDB" id="8663017at2"/>
<keyword evidence="6 14" id="KW-0812">Transmembrane</keyword>
<keyword evidence="3 14" id="KW-0813">Transport</keyword>
<dbReference type="EMBL" id="PKLZ01000008">
    <property type="protein sequence ID" value="PLW82535.1"/>
    <property type="molecule type" value="Genomic_DNA"/>
</dbReference>
<dbReference type="PROSITE" id="PS52016">
    <property type="entry name" value="TONB_DEPENDENT_REC_3"/>
    <property type="match status" value="1"/>
</dbReference>
<keyword evidence="10 16" id="KW-0798">TonB box</keyword>
<dbReference type="GO" id="GO:0015891">
    <property type="term" value="P:siderophore transport"/>
    <property type="evidence" value="ECO:0007669"/>
    <property type="project" value="InterPro"/>
</dbReference>
<evidence type="ECO:0000256" key="15">
    <source>
        <dbReference type="PROSITE-ProRule" id="PRU10144"/>
    </source>
</evidence>
<keyword evidence="8" id="KW-0408">Iron</keyword>
<feature type="domain" description="TonB-dependent receptor-like beta-barrel" evidence="17">
    <location>
        <begin position="251"/>
        <end position="658"/>
    </location>
</feature>
<proteinExistence type="inferred from homology"/>
<keyword evidence="4 14" id="KW-1134">Transmembrane beta strand</keyword>
<keyword evidence="7" id="KW-0732">Signal</keyword>
<evidence type="ECO:0000256" key="13">
    <source>
        <dbReference type="ARBA" id="ARBA00023237"/>
    </source>
</evidence>
<comment type="caution">
    <text evidence="19">The sequence shown here is derived from an EMBL/GenBank/DDBJ whole genome shotgun (WGS) entry which is preliminary data.</text>
</comment>
<accession>A0A2N5Y2C3</accession>
<evidence type="ECO:0000256" key="14">
    <source>
        <dbReference type="PROSITE-ProRule" id="PRU01360"/>
    </source>
</evidence>
<dbReference type="GO" id="GO:0038023">
    <property type="term" value="F:signaling receptor activity"/>
    <property type="evidence" value="ECO:0007669"/>
    <property type="project" value="InterPro"/>
</dbReference>
<evidence type="ECO:0000256" key="16">
    <source>
        <dbReference type="RuleBase" id="RU003357"/>
    </source>
</evidence>
<evidence type="ECO:0000256" key="11">
    <source>
        <dbReference type="ARBA" id="ARBA00023136"/>
    </source>
</evidence>
<dbReference type="Pfam" id="PF07715">
    <property type="entry name" value="Plug"/>
    <property type="match status" value="1"/>
</dbReference>
<dbReference type="InterPro" id="IPR039426">
    <property type="entry name" value="TonB-dep_rcpt-like"/>
</dbReference>
<evidence type="ECO:0000256" key="7">
    <source>
        <dbReference type="ARBA" id="ARBA00022729"/>
    </source>
</evidence>
<gene>
    <name evidence="19" type="ORF">CWI75_10365</name>
</gene>
<dbReference type="PROSITE" id="PS01156">
    <property type="entry name" value="TONB_DEPENDENT_REC_2"/>
    <property type="match status" value="1"/>
</dbReference>
<keyword evidence="5" id="KW-0410">Iron transport</keyword>
<dbReference type="CDD" id="cd01347">
    <property type="entry name" value="ligand_gated_channel"/>
    <property type="match status" value="1"/>
</dbReference>
<dbReference type="GO" id="GO:0009279">
    <property type="term" value="C:cell outer membrane"/>
    <property type="evidence" value="ECO:0007669"/>
    <property type="project" value="UniProtKB-SubCell"/>
</dbReference>
<dbReference type="Gene3D" id="2.170.130.10">
    <property type="entry name" value="TonB-dependent receptor, plug domain"/>
    <property type="match status" value="1"/>
</dbReference>
<feature type="domain" description="TonB-dependent receptor plug" evidence="18">
    <location>
        <begin position="53"/>
        <end position="150"/>
    </location>
</feature>
<evidence type="ECO:0000256" key="8">
    <source>
        <dbReference type="ARBA" id="ARBA00023004"/>
    </source>
</evidence>